<accession>A0AAD4SEP0</accession>
<dbReference type="CDD" id="cd15542">
    <property type="entry name" value="PHD_UBR7"/>
    <property type="match status" value="1"/>
</dbReference>
<dbReference type="GO" id="GO:0005737">
    <property type="term" value="C:cytoplasm"/>
    <property type="evidence" value="ECO:0007669"/>
    <property type="project" value="TreeGrafter"/>
</dbReference>
<dbReference type="AlphaFoldDB" id="A0AAD4SEP0"/>
<keyword evidence="3" id="KW-0862">Zinc</keyword>
<dbReference type="PANTHER" id="PTHR13513:SF9">
    <property type="entry name" value="E3 UBIQUITIN-PROTEIN LIGASE UBR7-RELATED"/>
    <property type="match status" value="1"/>
</dbReference>
<sequence length="438" mass="49601">MADVFEDETEHTVSIQEYLKDVEEQELEADLVLGGDEGKECTYSKGYMKRQAIFSCLTCTPDGNAGVCTACSLSCHDGHEIVELWTKRNFRCDCGNSKFGEFYCKLMADREPVNSENSYNQNFKGAYCTCHRPYPDPDVEEQVEMIQCCICEDWLHENHLGFEPSDEIPRDEEGEPLYEEFICLACAKKVSFLSLYPPSIWAAVKEGEASLDGNQDGGVLTDAVGATSENVSGHPVVDDNKEEKVLVNRPPASPAFGNLENSMEMVSSDLKPVLPHRNELLGESSEKKRDFEEFSRDTISSPKCALGLDLSVTPFILEKNKPMFLSKVWRDLLCRCEKCIEFYTKKGIRFLIEKEDSIGEYEKMGKQKRQEKLQQEEGAELNFLNKLGHVEKIEILSGIADMKNELCSFLESFDSSKPITPSDVHQVFENLAKKRRFQ</sequence>
<dbReference type="InterPro" id="IPR011011">
    <property type="entry name" value="Znf_FYVE_PHD"/>
</dbReference>
<dbReference type="EMBL" id="JAJJMB010011676">
    <property type="protein sequence ID" value="KAI3900763.1"/>
    <property type="molecule type" value="Genomic_DNA"/>
</dbReference>
<dbReference type="Proteomes" id="UP001202328">
    <property type="component" value="Unassembled WGS sequence"/>
</dbReference>
<evidence type="ECO:0000259" key="5">
    <source>
        <dbReference type="PROSITE" id="PS51157"/>
    </source>
</evidence>
<dbReference type="SMART" id="SM00396">
    <property type="entry name" value="ZnF_UBR1"/>
    <property type="match status" value="1"/>
</dbReference>
<reference evidence="6" key="1">
    <citation type="submission" date="2022-04" db="EMBL/GenBank/DDBJ databases">
        <title>A functionally conserved STORR gene fusion in Papaver species that diverged 16.8 million years ago.</title>
        <authorList>
            <person name="Catania T."/>
        </authorList>
    </citation>
    <scope>NUCLEOTIDE SEQUENCE</scope>
    <source>
        <strain evidence="6">S-188037</strain>
    </source>
</reference>
<dbReference type="InterPro" id="IPR047506">
    <property type="entry name" value="UBR7-like_UBR-box"/>
</dbReference>
<dbReference type="PANTHER" id="PTHR13513">
    <property type="entry name" value="E3 UBIQUITIN-PROTEIN LIGASE UBR7"/>
    <property type="match status" value="1"/>
</dbReference>
<dbReference type="Gene3D" id="3.30.40.10">
    <property type="entry name" value="Zinc/RING finger domain, C3HC4 (zinc finger)"/>
    <property type="match status" value="1"/>
</dbReference>
<feature type="domain" description="UBR-type" evidence="5">
    <location>
        <begin position="39"/>
        <end position="109"/>
    </location>
</feature>
<evidence type="ECO:0000256" key="4">
    <source>
        <dbReference type="PROSITE-ProRule" id="PRU00508"/>
    </source>
</evidence>
<dbReference type="CDD" id="cd19677">
    <property type="entry name" value="UBR-box_UBR7"/>
    <property type="match status" value="1"/>
</dbReference>
<dbReference type="GO" id="GO:0061630">
    <property type="term" value="F:ubiquitin protein ligase activity"/>
    <property type="evidence" value="ECO:0007669"/>
    <property type="project" value="InterPro"/>
</dbReference>
<protein>
    <recommendedName>
        <fullName evidence="5">UBR-type domain-containing protein</fullName>
    </recommendedName>
</protein>
<evidence type="ECO:0000313" key="7">
    <source>
        <dbReference type="Proteomes" id="UP001202328"/>
    </source>
</evidence>
<dbReference type="InterPro" id="IPR040204">
    <property type="entry name" value="UBR7"/>
</dbReference>
<keyword evidence="7" id="KW-1185">Reference proteome</keyword>
<organism evidence="6 7">
    <name type="scientific">Papaver atlanticum</name>
    <dbReference type="NCBI Taxonomy" id="357466"/>
    <lineage>
        <taxon>Eukaryota</taxon>
        <taxon>Viridiplantae</taxon>
        <taxon>Streptophyta</taxon>
        <taxon>Embryophyta</taxon>
        <taxon>Tracheophyta</taxon>
        <taxon>Spermatophyta</taxon>
        <taxon>Magnoliopsida</taxon>
        <taxon>Ranunculales</taxon>
        <taxon>Papaveraceae</taxon>
        <taxon>Papaveroideae</taxon>
        <taxon>Papaver</taxon>
    </lineage>
</organism>
<proteinExistence type="predicted"/>
<comment type="caution">
    <text evidence="6">The sequence shown here is derived from an EMBL/GenBank/DDBJ whole genome shotgun (WGS) entry which is preliminary data.</text>
</comment>
<gene>
    <name evidence="6" type="ORF">MKW98_012487</name>
</gene>
<dbReference type="Pfam" id="PF02207">
    <property type="entry name" value="zf-UBR"/>
    <property type="match status" value="1"/>
</dbReference>
<keyword evidence="1" id="KW-0479">Metal-binding</keyword>
<evidence type="ECO:0000256" key="1">
    <source>
        <dbReference type="ARBA" id="ARBA00022723"/>
    </source>
</evidence>
<dbReference type="GO" id="GO:0008270">
    <property type="term" value="F:zinc ion binding"/>
    <property type="evidence" value="ECO:0007669"/>
    <property type="project" value="UniProtKB-KW"/>
</dbReference>
<keyword evidence="2" id="KW-0863">Zinc-finger</keyword>
<feature type="zinc finger region" description="UBR-type" evidence="4">
    <location>
        <begin position="39"/>
        <end position="109"/>
    </location>
</feature>
<dbReference type="SUPFAM" id="SSF57903">
    <property type="entry name" value="FYVE/PHD zinc finger"/>
    <property type="match status" value="1"/>
</dbReference>
<evidence type="ECO:0000256" key="3">
    <source>
        <dbReference type="ARBA" id="ARBA00022833"/>
    </source>
</evidence>
<name>A0AAD4SEP0_9MAGN</name>
<evidence type="ECO:0000256" key="2">
    <source>
        <dbReference type="ARBA" id="ARBA00022771"/>
    </source>
</evidence>
<dbReference type="InterPro" id="IPR013083">
    <property type="entry name" value="Znf_RING/FYVE/PHD"/>
</dbReference>
<dbReference type="PROSITE" id="PS51157">
    <property type="entry name" value="ZF_UBR"/>
    <property type="match status" value="1"/>
</dbReference>
<evidence type="ECO:0000313" key="6">
    <source>
        <dbReference type="EMBL" id="KAI3900763.1"/>
    </source>
</evidence>
<dbReference type="InterPro" id="IPR003126">
    <property type="entry name" value="Znf_UBR"/>
</dbReference>